<sequence>MECVRINGRVTKKGKRNRAMLKKECKYISPAELVSYMEKQKSLLRKLESDFMEDRSMKKQDV</sequence>
<gene>
    <name evidence="1" type="ORF">P5673_018976</name>
</gene>
<comment type="caution">
    <text evidence="1">The sequence shown here is derived from an EMBL/GenBank/DDBJ whole genome shotgun (WGS) entry which is preliminary data.</text>
</comment>
<proteinExistence type="predicted"/>
<evidence type="ECO:0000313" key="1">
    <source>
        <dbReference type="EMBL" id="KAK2558765.1"/>
    </source>
</evidence>
<protein>
    <submittedName>
        <fullName evidence="1">Uncharacterized protein</fullName>
    </submittedName>
</protein>
<name>A0AAD9QCM7_ACRCE</name>
<evidence type="ECO:0000313" key="2">
    <source>
        <dbReference type="Proteomes" id="UP001249851"/>
    </source>
</evidence>
<dbReference type="AlphaFoldDB" id="A0AAD9QCM7"/>
<reference evidence="1" key="2">
    <citation type="journal article" date="2023" name="Science">
        <title>Genomic signatures of disease resistance in endangered staghorn corals.</title>
        <authorList>
            <person name="Vollmer S.V."/>
            <person name="Selwyn J.D."/>
            <person name="Despard B.A."/>
            <person name="Roesel C.L."/>
        </authorList>
    </citation>
    <scope>NUCLEOTIDE SEQUENCE</scope>
    <source>
        <strain evidence="1">K2</strain>
    </source>
</reference>
<dbReference type="Proteomes" id="UP001249851">
    <property type="component" value="Unassembled WGS sequence"/>
</dbReference>
<organism evidence="1 2">
    <name type="scientific">Acropora cervicornis</name>
    <name type="common">Staghorn coral</name>
    <dbReference type="NCBI Taxonomy" id="6130"/>
    <lineage>
        <taxon>Eukaryota</taxon>
        <taxon>Metazoa</taxon>
        <taxon>Cnidaria</taxon>
        <taxon>Anthozoa</taxon>
        <taxon>Hexacorallia</taxon>
        <taxon>Scleractinia</taxon>
        <taxon>Astrocoeniina</taxon>
        <taxon>Acroporidae</taxon>
        <taxon>Acropora</taxon>
    </lineage>
</organism>
<keyword evidence="2" id="KW-1185">Reference proteome</keyword>
<accession>A0AAD9QCM7</accession>
<reference evidence="1" key="1">
    <citation type="journal article" date="2023" name="G3 (Bethesda)">
        <title>Whole genome assembly and annotation of the endangered Caribbean coral Acropora cervicornis.</title>
        <authorList>
            <person name="Selwyn J.D."/>
            <person name="Vollmer S.V."/>
        </authorList>
    </citation>
    <scope>NUCLEOTIDE SEQUENCE</scope>
    <source>
        <strain evidence="1">K2</strain>
    </source>
</reference>
<dbReference type="EMBL" id="JARQWQ010000043">
    <property type="protein sequence ID" value="KAK2558765.1"/>
    <property type="molecule type" value="Genomic_DNA"/>
</dbReference>